<protein>
    <submittedName>
        <fullName evidence="6">D-alanine-D-alanine ligase-like ATP-grasp enzyme</fullName>
    </submittedName>
</protein>
<dbReference type="EMBL" id="SODV01000001">
    <property type="protein sequence ID" value="TDX01506.1"/>
    <property type="molecule type" value="Genomic_DNA"/>
</dbReference>
<dbReference type="Pfam" id="PF07478">
    <property type="entry name" value="Dala_Dala_lig_C"/>
    <property type="match status" value="1"/>
</dbReference>
<name>A0A4R8DUB1_9BACT</name>
<dbReference type="PANTHER" id="PTHR23132:SF23">
    <property type="entry name" value="D-ALANINE--D-ALANINE LIGASE B"/>
    <property type="match status" value="1"/>
</dbReference>
<organism evidence="6 7">
    <name type="scientific">Dinghuibacter silviterrae</name>
    <dbReference type="NCBI Taxonomy" id="1539049"/>
    <lineage>
        <taxon>Bacteria</taxon>
        <taxon>Pseudomonadati</taxon>
        <taxon>Bacteroidota</taxon>
        <taxon>Chitinophagia</taxon>
        <taxon>Chitinophagales</taxon>
        <taxon>Chitinophagaceae</taxon>
        <taxon>Dinghuibacter</taxon>
    </lineage>
</organism>
<dbReference type="PANTHER" id="PTHR23132">
    <property type="entry name" value="D-ALANINE--D-ALANINE LIGASE"/>
    <property type="match status" value="1"/>
</dbReference>
<dbReference type="SUPFAM" id="SSF56059">
    <property type="entry name" value="Glutathione synthetase ATP-binding domain-like"/>
    <property type="match status" value="1"/>
</dbReference>
<dbReference type="Gene3D" id="3.30.1490.20">
    <property type="entry name" value="ATP-grasp fold, A domain"/>
    <property type="match status" value="1"/>
</dbReference>
<proteinExistence type="inferred from homology"/>
<gene>
    <name evidence="6" type="ORF">EDB95_2544</name>
</gene>
<dbReference type="InterPro" id="IPR011761">
    <property type="entry name" value="ATP-grasp"/>
</dbReference>
<dbReference type="RefSeq" id="WP_162852575.1">
    <property type="nucleotide sequence ID" value="NZ_SODV01000001.1"/>
</dbReference>
<comment type="caution">
    <text evidence="6">The sequence shown here is derived from an EMBL/GenBank/DDBJ whole genome shotgun (WGS) entry which is preliminary data.</text>
</comment>
<dbReference type="InterPro" id="IPR011095">
    <property type="entry name" value="Dala_Dala_lig_C"/>
</dbReference>
<feature type="coiled-coil region" evidence="4">
    <location>
        <begin position="174"/>
        <end position="201"/>
    </location>
</feature>
<evidence type="ECO:0000256" key="4">
    <source>
        <dbReference type="SAM" id="Coils"/>
    </source>
</evidence>
<evidence type="ECO:0000313" key="7">
    <source>
        <dbReference type="Proteomes" id="UP000294498"/>
    </source>
</evidence>
<keyword evidence="3" id="KW-0067">ATP-binding</keyword>
<accession>A0A4R8DUB1</accession>
<dbReference type="PROSITE" id="PS50975">
    <property type="entry name" value="ATP_GRASP"/>
    <property type="match status" value="1"/>
</dbReference>
<comment type="similarity">
    <text evidence="1">Belongs to the D-alanine--D-alanine ligase family.</text>
</comment>
<keyword evidence="2 6" id="KW-0436">Ligase</keyword>
<keyword evidence="7" id="KW-1185">Reference proteome</keyword>
<dbReference type="GO" id="GO:0046872">
    <property type="term" value="F:metal ion binding"/>
    <property type="evidence" value="ECO:0007669"/>
    <property type="project" value="InterPro"/>
</dbReference>
<keyword evidence="3" id="KW-0547">Nucleotide-binding</keyword>
<dbReference type="InterPro" id="IPR013815">
    <property type="entry name" value="ATP_grasp_subdomain_1"/>
</dbReference>
<dbReference type="GO" id="GO:0005524">
    <property type="term" value="F:ATP binding"/>
    <property type="evidence" value="ECO:0007669"/>
    <property type="project" value="UniProtKB-UniRule"/>
</dbReference>
<evidence type="ECO:0000256" key="3">
    <source>
        <dbReference type="PROSITE-ProRule" id="PRU00409"/>
    </source>
</evidence>
<reference evidence="6 7" key="1">
    <citation type="submission" date="2019-03" db="EMBL/GenBank/DDBJ databases">
        <title>Genomic Encyclopedia of Type Strains, Phase IV (KMG-IV): sequencing the most valuable type-strain genomes for metagenomic binning, comparative biology and taxonomic classification.</title>
        <authorList>
            <person name="Goeker M."/>
        </authorList>
    </citation>
    <scope>NUCLEOTIDE SEQUENCE [LARGE SCALE GENOMIC DNA]</scope>
    <source>
        <strain evidence="6 7">DSM 100059</strain>
    </source>
</reference>
<dbReference type="GO" id="GO:0008716">
    <property type="term" value="F:D-alanine-D-alanine ligase activity"/>
    <property type="evidence" value="ECO:0007669"/>
    <property type="project" value="InterPro"/>
</dbReference>
<dbReference type="AlphaFoldDB" id="A0A4R8DUB1"/>
<dbReference type="Gene3D" id="3.30.470.20">
    <property type="entry name" value="ATP-grasp fold, B domain"/>
    <property type="match status" value="1"/>
</dbReference>
<evidence type="ECO:0000259" key="5">
    <source>
        <dbReference type="PROSITE" id="PS50975"/>
    </source>
</evidence>
<feature type="domain" description="ATP-grasp" evidence="5">
    <location>
        <begin position="125"/>
        <end position="355"/>
    </location>
</feature>
<keyword evidence="4" id="KW-0175">Coiled coil</keyword>
<evidence type="ECO:0000256" key="2">
    <source>
        <dbReference type="ARBA" id="ARBA00022598"/>
    </source>
</evidence>
<evidence type="ECO:0000313" key="6">
    <source>
        <dbReference type="EMBL" id="TDX01506.1"/>
    </source>
</evidence>
<evidence type="ECO:0000256" key="1">
    <source>
        <dbReference type="ARBA" id="ARBA00010871"/>
    </source>
</evidence>
<dbReference type="Proteomes" id="UP000294498">
    <property type="component" value="Unassembled WGS sequence"/>
</dbReference>
<sequence>METVHDIPSDLMVWVLVPQVETGDPNIDYYYDFSQSIEEYTRVFAGWNLPWRWQPVHLDDYKEIIANIPANSEGRRPLVFNLCDGDEVNGSPGISVLRALEASGLPFTGADAFFYQATTSKLDMKAFFDAAGVPMPGYEEMIPSTFPVNGVFERLGRPLIVKPAVSAGSMGISVRSVVHTKEALEEQVLALEERYRGWALTTGGVLAEQFIKGEEYTTLIVGPWDRPDRCKVYLPVERVFHPALPETERFLSFDRLWEIYETESPIGDYEDFYTYELPERSLIPSIQAVSLQAYCAVRGTGYGRVDLRRDPSGQLRVLEVNAQCGLSEDENYTSIGAILRLSDISYAELIADIIKDALERYRPGGGRPGEPGSPRSLNP</sequence>